<dbReference type="Gene3D" id="3.30.1150.10">
    <property type="match status" value="1"/>
</dbReference>
<evidence type="ECO:0000256" key="3">
    <source>
        <dbReference type="ARBA" id="ARBA00022989"/>
    </source>
</evidence>
<dbReference type="NCBIfam" id="TIGR01352">
    <property type="entry name" value="tonB_Cterm"/>
    <property type="match status" value="1"/>
</dbReference>
<evidence type="ECO:0000256" key="2">
    <source>
        <dbReference type="ARBA" id="ARBA00022692"/>
    </source>
</evidence>
<sequence length="254" mass="28965">MTQYRLIITCSLSLLLHLALIALFLHNSKELGFKKGVGDERINASSFRFSDANAQAKYAKNAQPQTQKSSSHLQKQVTKTKPQKNHNPQNQTTPNHPLQQTSTNQDKPQEDSLPPTPTYQASEAPPIEETLAFQLADTQTKQNISQFYGADFGQLGFEEKEFILNNLSYIGKITQRYLRYPPNAGMLAQSGGNVIEFYLHPNGDISDLKIIKESGYILLDRNSIKTIEIAYKDYPHPKTKTLIRFYINYYLRRH</sequence>
<evidence type="ECO:0000256" key="5">
    <source>
        <dbReference type="SAM" id="MobiDB-lite"/>
    </source>
</evidence>
<comment type="subcellular location">
    <subcellularLocation>
        <location evidence="1">Membrane</location>
        <topology evidence="1">Single-pass membrane protein</topology>
    </subcellularLocation>
</comment>
<keyword evidence="9" id="KW-1185">Reference proteome</keyword>
<dbReference type="STRING" id="222136.BBW65_02610"/>
<keyword evidence="2 6" id="KW-0812">Transmembrane</keyword>
<feature type="transmembrane region" description="Helical" evidence="6">
    <location>
        <begin position="6"/>
        <end position="25"/>
    </location>
</feature>
<keyword evidence="4 6" id="KW-0472">Membrane</keyword>
<dbReference type="SUPFAM" id="SSF74653">
    <property type="entry name" value="TolA/TonB C-terminal domain"/>
    <property type="match status" value="1"/>
</dbReference>
<evidence type="ECO:0000313" key="9">
    <source>
        <dbReference type="Proteomes" id="UP000092884"/>
    </source>
</evidence>
<dbReference type="InterPro" id="IPR006260">
    <property type="entry name" value="TonB/TolA_C"/>
</dbReference>
<evidence type="ECO:0000256" key="6">
    <source>
        <dbReference type="SAM" id="Phobius"/>
    </source>
</evidence>
<evidence type="ECO:0000259" key="7">
    <source>
        <dbReference type="PROSITE" id="PS52015"/>
    </source>
</evidence>
<dbReference type="AlphaFoldDB" id="A0A1B1U4S8"/>
<protein>
    <recommendedName>
        <fullName evidence="7">TonB C-terminal domain-containing protein</fullName>
    </recommendedName>
</protein>
<feature type="domain" description="TonB C-terminal" evidence="7">
    <location>
        <begin position="165"/>
        <end position="254"/>
    </location>
</feature>
<evidence type="ECO:0000256" key="4">
    <source>
        <dbReference type="ARBA" id="ARBA00023136"/>
    </source>
</evidence>
<gene>
    <name evidence="8" type="ORF">BBW65_02610</name>
</gene>
<feature type="region of interest" description="Disordered" evidence="5">
    <location>
        <begin position="55"/>
        <end position="123"/>
    </location>
</feature>
<dbReference type="GO" id="GO:0055085">
    <property type="term" value="P:transmembrane transport"/>
    <property type="evidence" value="ECO:0007669"/>
    <property type="project" value="InterPro"/>
</dbReference>
<keyword evidence="3 6" id="KW-1133">Transmembrane helix</keyword>
<organism evidence="8 9">
    <name type="scientific">Helicobacter enhydrae</name>
    <dbReference type="NCBI Taxonomy" id="222136"/>
    <lineage>
        <taxon>Bacteria</taxon>
        <taxon>Pseudomonadati</taxon>
        <taxon>Campylobacterota</taxon>
        <taxon>Epsilonproteobacteria</taxon>
        <taxon>Campylobacterales</taxon>
        <taxon>Helicobacteraceae</taxon>
        <taxon>Helicobacter</taxon>
    </lineage>
</organism>
<reference evidence="9" key="1">
    <citation type="submission" date="2016-07" db="EMBL/GenBank/DDBJ databases">
        <authorList>
            <person name="Florea S."/>
            <person name="Webb J.S."/>
            <person name="Jaromczyk J."/>
            <person name="Schardl C.L."/>
        </authorList>
    </citation>
    <scope>NUCLEOTIDE SEQUENCE [LARGE SCALE GENOMIC DNA]</scope>
    <source>
        <strain evidence="9">MIT 01-6242</strain>
    </source>
</reference>
<accession>A0A1B1U4S8</accession>
<proteinExistence type="predicted"/>
<dbReference type="InterPro" id="IPR037682">
    <property type="entry name" value="TonB_C"/>
</dbReference>
<dbReference type="PROSITE" id="PS52015">
    <property type="entry name" value="TONB_CTD"/>
    <property type="match status" value="1"/>
</dbReference>
<dbReference type="Proteomes" id="UP000092884">
    <property type="component" value="Chromosome"/>
</dbReference>
<dbReference type="GO" id="GO:0016020">
    <property type="term" value="C:membrane"/>
    <property type="evidence" value="ECO:0007669"/>
    <property type="project" value="UniProtKB-SubCell"/>
</dbReference>
<feature type="compositionally biased region" description="Polar residues" evidence="5">
    <location>
        <begin position="64"/>
        <end position="106"/>
    </location>
</feature>
<dbReference type="OrthoDB" id="5349195at2"/>
<evidence type="ECO:0000313" key="8">
    <source>
        <dbReference type="EMBL" id="ANV97760.1"/>
    </source>
</evidence>
<dbReference type="KEGG" id="het:BBW65_02610"/>
<name>A0A1B1U4S8_9HELI</name>
<dbReference type="EMBL" id="CP016503">
    <property type="protein sequence ID" value="ANV97760.1"/>
    <property type="molecule type" value="Genomic_DNA"/>
</dbReference>
<dbReference type="RefSeq" id="WP_066339299.1">
    <property type="nucleotide sequence ID" value="NZ_CP016503.1"/>
</dbReference>
<dbReference type="Pfam" id="PF03544">
    <property type="entry name" value="TonB_C"/>
    <property type="match status" value="1"/>
</dbReference>
<evidence type="ECO:0000256" key="1">
    <source>
        <dbReference type="ARBA" id="ARBA00004167"/>
    </source>
</evidence>